<dbReference type="EMBL" id="CM055764">
    <property type="protein sequence ID" value="KAJ7985046.1"/>
    <property type="molecule type" value="Genomic_DNA"/>
</dbReference>
<dbReference type="Proteomes" id="UP001157502">
    <property type="component" value="Chromosome 37"/>
</dbReference>
<reference evidence="1" key="1">
    <citation type="submission" date="2021-05" db="EMBL/GenBank/DDBJ databases">
        <authorList>
            <person name="Pan Q."/>
            <person name="Jouanno E."/>
            <person name="Zahm M."/>
            <person name="Klopp C."/>
            <person name="Cabau C."/>
            <person name="Louis A."/>
            <person name="Berthelot C."/>
            <person name="Parey E."/>
            <person name="Roest Crollius H."/>
            <person name="Montfort J."/>
            <person name="Robinson-Rechavi M."/>
            <person name="Bouchez O."/>
            <person name="Lampietro C."/>
            <person name="Lopez Roques C."/>
            <person name="Donnadieu C."/>
            <person name="Postlethwait J."/>
            <person name="Bobe J."/>
            <person name="Dillon D."/>
            <person name="Chandos A."/>
            <person name="von Hippel F."/>
            <person name="Guiguen Y."/>
        </authorList>
    </citation>
    <scope>NUCLEOTIDE SEQUENCE</scope>
    <source>
        <strain evidence="1">YG-Jan2019</strain>
    </source>
</reference>
<evidence type="ECO:0000313" key="1">
    <source>
        <dbReference type="EMBL" id="KAJ7985046.1"/>
    </source>
</evidence>
<comment type="caution">
    <text evidence="1">The sequence shown here is derived from an EMBL/GenBank/DDBJ whole genome shotgun (WGS) entry which is preliminary data.</text>
</comment>
<protein>
    <submittedName>
        <fullName evidence="1">Uncharacterized protein</fullName>
    </submittedName>
</protein>
<keyword evidence="2" id="KW-1185">Reference proteome</keyword>
<sequence>MICFPINYFFSSAESSSQHERDRRILISLEEIKVQLRQHTLLLQALSRKPAEETEELNHQFPLKSQEDLLRLESDLNDKAAQRALTNKLSSIGGMNSSDVVRRILRHISDELALGFNWAGRGSESPFSTLKITTVIKDQRDYGAYDRRHPRPTHRGISDDESGVDHPGCHTTAAGDSDPQACALGRGFSAELSAISGPGNEVTVAYTV</sequence>
<organism evidence="1 2">
    <name type="scientific">Dallia pectoralis</name>
    <name type="common">Alaska blackfish</name>
    <dbReference type="NCBI Taxonomy" id="75939"/>
    <lineage>
        <taxon>Eukaryota</taxon>
        <taxon>Metazoa</taxon>
        <taxon>Chordata</taxon>
        <taxon>Craniata</taxon>
        <taxon>Vertebrata</taxon>
        <taxon>Euteleostomi</taxon>
        <taxon>Actinopterygii</taxon>
        <taxon>Neopterygii</taxon>
        <taxon>Teleostei</taxon>
        <taxon>Protacanthopterygii</taxon>
        <taxon>Esociformes</taxon>
        <taxon>Umbridae</taxon>
        <taxon>Dallia</taxon>
    </lineage>
</organism>
<proteinExistence type="predicted"/>
<gene>
    <name evidence="1" type="ORF">DPEC_G00361080</name>
</gene>
<evidence type="ECO:0000313" key="2">
    <source>
        <dbReference type="Proteomes" id="UP001157502"/>
    </source>
</evidence>
<name>A0ACC2F129_DALPE</name>
<accession>A0ACC2F129</accession>